<evidence type="ECO:0000256" key="4">
    <source>
        <dbReference type="ARBA" id="ARBA00023316"/>
    </source>
</evidence>
<name>A0AAD7N0W4_9AGAR</name>
<dbReference type="InterPro" id="IPR013320">
    <property type="entry name" value="ConA-like_dom_sf"/>
</dbReference>
<comment type="subcellular location">
    <subcellularLocation>
        <location evidence="1">Membrane</location>
    </subcellularLocation>
</comment>
<dbReference type="Proteomes" id="UP001215280">
    <property type="component" value="Unassembled WGS sequence"/>
</dbReference>
<keyword evidence="3" id="KW-0325">Glycoprotein</keyword>
<sequence>MPVFRSTVAWTIHAAGVAADPRSEIASRPVPQEPLYILANLGMSRNFGTVDLEHLTFPTTLSLDYIRVYQYPDSINIGCNPPDFPTSDYIDTYIEAYTNPLLTTWVDDYKQTIPKSSFLGEC</sequence>
<evidence type="ECO:0000256" key="2">
    <source>
        <dbReference type="ARBA" id="ARBA00023136"/>
    </source>
</evidence>
<comment type="caution">
    <text evidence="5">The sequence shown here is derived from an EMBL/GenBank/DDBJ whole genome shotgun (WGS) entry which is preliminary data.</text>
</comment>
<evidence type="ECO:0000256" key="3">
    <source>
        <dbReference type="ARBA" id="ARBA00023180"/>
    </source>
</evidence>
<keyword evidence="2" id="KW-0472">Membrane</keyword>
<keyword evidence="6" id="KW-1185">Reference proteome</keyword>
<dbReference type="GO" id="GO:0005789">
    <property type="term" value="C:endoplasmic reticulum membrane"/>
    <property type="evidence" value="ECO:0007669"/>
    <property type="project" value="TreeGrafter"/>
</dbReference>
<gene>
    <name evidence="5" type="ORF">DFH07DRAFT_61507</name>
</gene>
<dbReference type="Gene3D" id="2.60.120.200">
    <property type="match status" value="1"/>
</dbReference>
<dbReference type="GO" id="GO:0005886">
    <property type="term" value="C:plasma membrane"/>
    <property type="evidence" value="ECO:0007669"/>
    <property type="project" value="TreeGrafter"/>
</dbReference>
<dbReference type="Pfam" id="PF03935">
    <property type="entry name" value="SKN1_KRE6_Sbg1"/>
    <property type="match status" value="1"/>
</dbReference>
<dbReference type="PANTHER" id="PTHR31361:SF1">
    <property type="entry name" value="BETA-GLUCAN SYNTHESIS-ASSOCIATED PROTEIN KRE6-RELATED"/>
    <property type="match status" value="1"/>
</dbReference>
<accession>A0AAD7N0W4</accession>
<dbReference type="AlphaFoldDB" id="A0AAD7N0W4"/>
<organism evidence="5 6">
    <name type="scientific">Mycena maculata</name>
    <dbReference type="NCBI Taxonomy" id="230809"/>
    <lineage>
        <taxon>Eukaryota</taxon>
        <taxon>Fungi</taxon>
        <taxon>Dikarya</taxon>
        <taxon>Basidiomycota</taxon>
        <taxon>Agaricomycotina</taxon>
        <taxon>Agaricomycetes</taxon>
        <taxon>Agaricomycetidae</taxon>
        <taxon>Agaricales</taxon>
        <taxon>Marasmiineae</taxon>
        <taxon>Mycenaceae</taxon>
        <taxon>Mycena</taxon>
    </lineage>
</organism>
<dbReference type="SUPFAM" id="SSF49899">
    <property type="entry name" value="Concanavalin A-like lectins/glucanases"/>
    <property type="match status" value="1"/>
</dbReference>
<reference evidence="5" key="1">
    <citation type="submission" date="2023-03" db="EMBL/GenBank/DDBJ databases">
        <title>Massive genome expansion in bonnet fungi (Mycena s.s.) driven by repeated elements and novel gene families across ecological guilds.</title>
        <authorList>
            <consortium name="Lawrence Berkeley National Laboratory"/>
            <person name="Harder C.B."/>
            <person name="Miyauchi S."/>
            <person name="Viragh M."/>
            <person name="Kuo A."/>
            <person name="Thoen E."/>
            <person name="Andreopoulos B."/>
            <person name="Lu D."/>
            <person name="Skrede I."/>
            <person name="Drula E."/>
            <person name="Henrissat B."/>
            <person name="Morin E."/>
            <person name="Kohler A."/>
            <person name="Barry K."/>
            <person name="LaButti K."/>
            <person name="Morin E."/>
            <person name="Salamov A."/>
            <person name="Lipzen A."/>
            <person name="Mereny Z."/>
            <person name="Hegedus B."/>
            <person name="Baldrian P."/>
            <person name="Stursova M."/>
            <person name="Weitz H."/>
            <person name="Taylor A."/>
            <person name="Grigoriev I.V."/>
            <person name="Nagy L.G."/>
            <person name="Martin F."/>
            <person name="Kauserud H."/>
        </authorList>
    </citation>
    <scope>NUCLEOTIDE SEQUENCE</scope>
    <source>
        <strain evidence="5">CBHHK188m</strain>
    </source>
</reference>
<protein>
    <submittedName>
        <fullName evidence="5">Beta-glucan synthesis-associated</fullName>
    </submittedName>
</protein>
<dbReference type="PANTHER" id="PTHR31361">
    <property type="entry name" value="BETA-GLUCAN SYNTHESIS-ASSOCIATED PROTEIN KRE6-RELATED"/>
    <property type="match status" value="1"/>
</dbReference>
<proteinExistence type="predicted"/>
<evidence type="ECO:0000313" key="6">
    <source>
        <dbReference type="Proteomes" id="UP001215280"/>
    </source>
</evidence>
<dbReference type="InterPro" id="IPR005629">
    <property type="entry name" value="Skn1/Kre6/Sbg1"/>
</dbReference>
<keyword evidence="4" id="KW-0961">Cell wall biogenesis/degradation</keyword>
<evidence type="ECO:0000313" key="5">
    <source>
        <dbReference type="EMBL" id="KAJ7740935.1"/>
    </source>
</evidence>
<dbReference type="GO" id="GO:0015926">
    <property type="term" value="F:glucosidase activity"/>
    <property type="evidence" value="ECO:0007669"/>
    <property type="project" value="TreeGrafter"/>
</dbReference>
<dbReference type="EMBL" id="JARJLG010000125">
    <property type="protein sequence ID" value="KAJ7740935.1"/>
    <property type="molecule type" value="Genomic_DNA"/>
</dbReference>
<evidence type="ECO:0000256" key="1">
    <source>
        <dbReference type="ARBA" id="ARBA00004370"/>
    </source>
</evidence>
<dbReference type="GO" id="GO:0031505">
    <property type="term" value="P:fungal-type cell wall organization"/>
    <property type="evidence" value="ECO:0007669"/>
    <property type="project" value="TreeGrafter"/>
</dbReference>
<dbReference type="GO" id="GO:0006078">
    <property type="term" value="P:(1-&gt;6)-beta-D-glucan biosynthetic process"/>
    <property type="evidence" value="ECO:0007669"/>
    <property type="project" value="TreeGrafter"/>
</dbReference>